<comment type="caution">
    <text evidence="5">The sequence shown here is derived from an EMBL/GenBank/DDBJ whole genome shotgun (WGS) entry which is preliminary data.</text>
</comment>
<dbReference type="RefSeq" id="WP_115809332.1">
    <property type="nucleotide sequence ID" value="NZ_JABFDI010000007.1"/>
</dbReference>
<dbReference type="GO" id="GO:0020037">
    <property type="term" value="F:heme binding"/>
    <property type="evidence" value="ECO:0007669"/>
    <property type="project" value="InterPro"/>
</dbReference>
<dbReference type="Pfam" id="PF14376">
    <property type="entry name" value="Haem_bd"/>
    <property type="match status" value="1"/>
</dbReference>
<dbReference type="Proteomes" id="UP000256919">
    <property type="component" value="Unassembled WGS sequence"/>
</dbReference>
<reference evidence="5 6" key="1">
    <citation type="submission" date="2018-07" db="EMBL/GenBank/DDBJ databases">
        <title>Genomic Encyclopedia of Type Strains, Phase III (KMG-III): the genomes of soil and plant-associated and newly described type strains.</title>
        <authorList>
            <person name="Whitman W."/>
        </authorList>
    </citation>
    <scope>NUCLEOTIDE SEQUENCE [LARGE SCALE GENOMIC DNA]</scope>
    <source>
        <strain evidence="5 6">CECT 7948</strain>
    </source>
</reference>
<accession>A0A3D9MXT0</accession>
<dbReference type="GO" id="GO:0046872">
    <property type="term" value="F:metal ion binding"/>
    <property type="evidence" value="ECO:0007669"/>
    <property type="project" value="UniProtKB-KW"/>
</dbReference>
<evidence type="ECO:0000256" key="1">
    <source>
        <dbReference type="ARBA" id="ARBA00022723"/>
    </source>
</evidence>
<evidence type="ECO:0000313" key="6">
    <source>
        <dbReference type="Proteomes" id="UP000256919"/>
    </source>
</evidence>
<protein>
    <submittedName>
        <fullName evidence="5">Heme-binding protein</fullName>
    </submittedName>
</protein>
<dbReference type="GO" id="GO:0009055">
    <property type="term" value="F:electron transfer activity"/>
    <property type="evidence" value="ECO:0007669"/>
    <property type="project" value="InterPro"/>
</dbReference>
<dbReference type="SMART" id="SM01235">
    <property type="entry name" value="Haem_bd"/>
    <property type="match status" value="1"/>
</dbReference>
<keyword evidence="2 3" id="KW-0408">Iron</keyword>
<dbReference type="AlphaFoldDB" id="A0A3D9MXT0"/>
<dbReference type="PROSITE" id="PS51007">
    <property type="entry name" value="CYTC"/>
    <property type="match status" value="1"/>
</dbReference>
<keyword evidence="6" id="KW-1185">Reference proteome</keyword>
<evidence type="ECO:0000313" key="5">
    <source>
        <dbReference type="EMBL" id="REE24953.1"/>
    </source>
</evidence>
<name>A0A3D9MXT0_9FLAO</name>
<sequence length="157" mass="18133">MKIIKKIGLLLLIVFVVAQFFGPDKNEGDMTSVDAFFTDTNPPEDVKMILKNACLDCHSDSTRYPWYNNITPVNYWLADHVKDGKKHFNMSKWSDYSDKKKDHKLDELIEMVEDKEMPLDSYTLTHGEAKLSAAQIESVVAWANTVRLKYVFLKEPQ</sequence>
<gene>
    <name evidence="5" type="ORF">DFQ09_103260</name>
</gene>
<dbReference type="EMBL" id="QREI01000003">
    <property type="protein sequence ID" value="REE24953.1"/>
    <property type="molecule type" value="Genomic_DNA"/>
</dbReference>
<evidence type="ECO:0000259" key="4">
    <source>
        <dbReference type="PROSITE" id="PS51007"/>
    </source>
</evidence>
<dbReference type="InterPro" id="IPR025992">
    <property type="entry name" value="Haem-bd"/>
</dbReference>
<organism evidence="5 6">
    <name type="scientific">Winogradskyella pacifica</name>
    <dbReference type="NCBI Taxonomy" id="664642"/>
    <lineage>
        <taxon>Bacteria</taxon>
        <taxon>Pseudomonadati</taxon>
        <taxon>Bacteroidota</taxon>
        <taxon>Flavobacteriia</taxon>
        <taxon>Flavobacteriales</taxon>
        <taxon>Flavobacteriaceae</taxon>
        <taxon>Winogradskyella</taxon>
    </lineage>
</organism>
<keyword evidence="1 3" id="KW-0479">Metal-binding</keyword>
<proteinExistence type="predicted"/>
<dbReference type="OrthoDB" id="196738at2"/>
<keyword evidence="3" id="KW-0349">Heme</keyword>
<feature type="domain" description="Cytochrome c" evidence="4">
    <location>
        <begin position="28"/>
        <end position="147"/>
    </location>
</feature>
<dbReference type="InterPro" id="IPR009056">
    <property type="entry name" value="Cyt_c-like_dom"/>
</dbReference>
<evidence type="ECO:0000256" key="2">
    <source>
        <dbReference type="ARBA" id="ARBA00023004"/>
    </source>
</evidence>
<evidence type="ECO:0000256" key="3">
    <source>
        <dbReference type="PROSITE-ProRule" id="PRU00433"/>
    </source>
</evidence>